<feature type="region of interest" description="Disordered" evidence="2">
    <location>
        <begin position="1"/>
        <end position="81"/>
    </location>
</feature>
<evidence type="ECO:0000256" key="2">
    <source>
        <dbReference type="SAM" id="MobiDB-lite"/>
    </source>
</evidence>
<feature type="compositionally biased region" description="Polar residues" evidence="2">
    <location>
        <begin position="1068"/>
        <end position="1081"/>
    </location>
</feature>
<dbReference type="GO" id="GO:0031267">
    <property type="term" value="F:small GTPase binding"/>
    <property type="evidence" value="ECO:0007669"/>
    <property type="project" value="TreeGrafter"/>
</dbReference>
<dbReference type="OrthoDB" id="348113at2759"/>
<name>A0A0G4FE80_VITBC</name>
<dbReference type="GO" id="GO:0005096">
    <property type="term" value="F:GTPase activator activity"/>
    <property type="evidence" value="ECO:0007669"/>
    <property type="project" value="TreeGrafter"/>
</dbReference>
<feature type="domain" description="Rab-GAP TBC" evidence="3">
    <location>
        <begin position="420"/>
        <end position="827"/>
    </location>
</feature>
<protein>
    <recommendedName>
        <fullName evidence="3">Rab-GAP TBC domain-containing protein</fullName>
    </recommendedName>
</protein>
<feature type="compositionally biased region" description="Pro residues" evidence="2">
    <location>
        <begin position="35"/>
        <end position="45"/>
    </location>
</feature>
<feature type="compositionally biased region" description="Basic residues" evidence="2">
    <location>
        <begin position="633"/>
        <end position="643"/>
    </location>
</feature>
<reference evidence="4 5" key="1">
    <citation type="submission" date="2014-11" db="EMBL/GenBank/DDBJ databases">
        <authorList>
            <person name="Zhu J."/>
            <person name="Qi W."/>
            <person name="Song R."/>
        </authorList>
    </citation>
    <scope>NUCLEOTIDE SEQUENCE [LARGE SCALE GENOMIC DNA]</scope>
</reference>
<feature type="compositionally biased region" description="Basic and acidic residues" evidence="2">
    <location>
        <begin position="182"/>
        <end position="194"/>
    </location>
</feature>
<evidence type="ECO:0000313" key="5">
    <source>
        <dbReference type="Proteomes" id="UP000041254"/>
    </source>
</evidence>
<feature type="compositionally biased region" description="Polar residues" evidence="2">
    <location>
        <begin position="950"/>
        <end position="961"/>
    </location>
</feature>
<dbReference type="PANTHER" id="PTHR47219">
    <property type="entry name" value="RAB GTPASE-ACTIVATING PROTEIN 1-LIKE"/>
    <property type="match status" value="1"/>
</dbReference>
<feature type="region of interest" description="Disordered" evidence="2">
    <location>
        <begin position="559"/>
        <end position="674"/>
    </location>
</feature>
<gene>
    <name evidence="4" type="ORF">Vbra_9050</name>
</gene>
<dbReference type="InterPro" id="IPR000195">
    <property type="entry name" value="Rab-GAP-TBC_dom"/>
</dbReference>
<dbReference type="VEuPathDB" id="CryptoDB:Vbra_9050"/>
<proteinExistence type="predicted"/>
<dbReference type="STRING" id="1169540.A0A0G4FE80"/>
<evidence type="ECO:0000256" key="1">
    <source>
        <dbReference type="SAM" id="Coils"/>
    </source>
</evidence>
<keyword evidence="1" id="KW-0175">Coiled coil</keyword>
<feature type="compositionally biased region" description="Basic and acidic residues" evidence="2">
    <location>
        <begin position="647"/>
        <end position="674"/>
    </location>
</feature>
<evidence type="ECO:0000259" key="3">
    <source>
        <dbReference type="PROSITE" id="PS50086"/>
    </source>
</evidence>
<feature type="region of interest" description="Disordered" evidence="2">
    <location>
        <begin position="898"/>
        <end position="961"/>
    </location>
</feature>
<feature type="compositionally biased region" description="Pro residues" evidence="2">
    <location>
        <begin position="283"/>
        <end position="295"/>
    </location>
</feature>
<feature type="compositionally biased region" description="Pro residues" evidence="2">
    <location>
        <begin position="316"/>
        <end position="325"/>
    </location>
</feature>
<dbReference type="OMA" id="SSARHYQ"/>
<keyword evidence="5" id="KW-1185">Reference proteome</keyword>
<dbReference type="SMART" id="SM00164">
    <property type="entry name" value="TBC"/>
    <property type="match status" value="1"/>
</dbReference>
<dbReference type="PROSITE" id="PS50086">
    <property type="entry name" value="TBC_RABGAP"/>
    <property type="match status" value="1"/>
</dbReference>
<dbReference type="Pfam" id="PF00566">
    <property type="entry name" value="RabGAP-TBC"/>
    <property type="match status" value="1"/>
</dbReference>
<dbReference type="EMBL" id="CDMY01000410">
    <property type="protein sequence ID" value="CEM11165.1"/>
    <property type="molecule type" value="Genomic_DNA"/>
</dbReference>
<evidence type="ECO:0000313" key="4">
    <source>
        <dbReference type="EMBL" id="CEM11165.1"/>
    </source>
</evidence>
<feature type="region of interest" description="Disordered" evidence="2">
    <location>
        <begin position="278"/>
        <end position="342"/>
    </location>
</feature>
<dbReference type="InterPro" id="IPR035969">
    <property type="entry name" value="Rab-GAP_TBC_sf"/>
</dbReference>
<dbReference type="Gene3D" id="1.10.10.750">
    <property type="entry name" value="Ypt/Rab-GAP domain of gyp1p, domain 1"/>
    <property type="match status" value="1"/>
</dbReference>
<dbReference type="Gene3D" id="1.10.8.270">
    <property type="entry name" value="putative rabgap domain of human tbc1 domain family member 14 like domains"/>
    <property type="match status" value="1"/>
</dbReference>
<feature type="region of interest" description="Disordered" evidence="2">
    <location>
        <begin position="171"/>
        <end position="215"/>
    </location>
</feature>
<accession>A0A0G4FE80</accession>
<sequence>MRGYGRARPFFPPPGSQEDTAESSEMDAQQHTQPAVPPRSLPPAPGRVTGWNPPPRVDAAQPGPSPVSMRQSLSMCEGGSDNHLNELIRTKLAVAGMQEQKLRQEKDMQEMSSDIVKLANEKVSLAQELEDAREQNERWGDAYRRVLHEKKINEEVFLDEIQTLRAQIASMEPAATPTSSRHRVESGDADKDGGVSRSSSVEGTRAHDTQRKVSGAKDKSYLSFGALYKGGRGYGFFGAGADDGDSGTILDAGESVVDDTDELLALTGRKYRKDHHLHLMPTMPAPPPPPPAPKPPETDSPLIAIPPGDTAAPAAPQSPSPPPASDGPAAAAEGERQDEGAMSSVWTSAMTAMGMPASDIGRAMMQGHSWKSFFKGGGKNRPRTMGPMEEVDVWVEKILPEFDAYRHENPKLFASLIRKGLPQEIRGEVWKKCIGNKLQITPTLYRILLGRVEKVRDFMMKVSKRYRDKINETVNAASRQQQQEEDRSEETEAAAEAAGASREDEIVPDPSATAVGSQTGGVRPDHSCVFYESEILSSFEMIGMDLNRTLPRLGVFRKQSQTDTDAAEAAGSTPTPEPPDDQGAGDGSMTITVQQDESDSASPSSLSPSDDPSPHSAASPAASSQSREQQGARGRRGRMRNRGVARVGEHGVEMTEMDTRGDEERDKVRPPERAKRVGVAYGDPGHPGVQPLPFAVPHDGVLHEHLRTVLETYVLWRPDLGYVQGMAYLAAMLLLHMDEYSAFVCFANLMLRRSLHAFYTFDMSIVDVYFRTFDHLMKERLPWVAMKLHQCGLNSDMFLVEWLYTLFTRSLPFALVARVWDSFLAEGDTILYQTALGLLCYFSDALEKGSHDQCMELLSSSSARHYQEIDLVRFQECVASLKITRQKVEDAMRHVKRELEKPKTHSQTHPPTPDPPEGHPSLDAQPMASPSSDKGPADAIPVSIPKPDSAPSTHHNVRTPPQTGRIAANLVKETDPHPQAYRVSVAHKPSSGSGKDKRGGGMGILGGGGKGGGGGGLGVSSFNPFKMKIKKKSKHESSDDRHQVPPPDARTIMPMMRREPDAQEDTEVSTMAGNVVQQPQSGEEMANVATDDLESRELEGGGSGAGGGSPEASLEEAPDSLTAPDIHSGPVDEK</sequence>
<feature type="compositionally biased region" description="Basic and acidic residues" evidence="2">
    <location>
        <begin position="204"/>
        <end position="215"/>
    </location>
</feature>
<dbReference type="Gene3D" id="1.10.472.80">
    <property type="entry name" value="Ypt/Rab-GAP domain of gyp1p, domain 3"/>
    <property type="match status" value="1"/>
</dbReference>
<dbReference type="PANTHER" id="PTHR47219:SF15">
    <property type="entry name" value="TBC1 DOMAIN FAMILY MEMBER 12 ISOFORM X1"/>
    <property type="match status" value="1"/>
</dbReference>
<feature type="region of interest" description="Disordered" evidence="2">
    <location>
        <begin position="1029"/>
        <end position="1134"/>
    </location>
</feature>
<organism evidence="4 5">
    <name type="scientific">Vitrella brassicaformis (strain CCMP3155)</name>
    <dbReference type="NCBI Taxonomy" id="1169540"/>
    <lineage>
        <taxon>Eukaryota</taxon>
        <taxon>Sar</taxon>
        <taxon>Alveolata</taxon>
        <taxon>Colpodellida</taxon>
        <taxon>Vitrellaceae</taxon>
        <taxon>Vitrella</taxon>
    </lineage>
</organism>
<dbReference type="AlphaFoldDB" id="A0A0G4FE80"/>
<feature type="compositionally biased region" description="Gly residues" evidence="2">
    <location>
        <begin position="1100"/>
        <end position="1109"/>
    </location>
</feature>
<feature type="region of interest" description="Disordered" evidence="2">
    <location>
        <begin position="980"/>
        <end position="1000"/>
    </location>
</feature>
<dbReference type="Proteomes" id="UP000041254">
    <property type="component" value="Unassembled WGS sequence"/>
</dbReference>
<dbReference type="SUPFAM" id="SSF47923">
    <property type="entry name" value="Ypt/Rab-GAP domain of gyp1p"/>
    <property type="match status" value="2"/>
</dbReference>
<feature type="compositionally biased region" description="Low complexity" evidence="2">
    <location>
        <begin position="600"/>
        <end position="632"/>
    </location>
</feature>
<dbReference type="InParanoid" id="A0A0G4FE80"/>
<feature type="region of interest" description="Disordered" evidence="2">
    <location>
        <begin position="475"/>
        <end position="524"/>
    </location>
</feature>
<dbReference type="InterPro" id="IPR050302">
    <property type="entry name" value="Rab_GAP_TBC_domain"/>
</dbReference>
<feature type="coiled-coil region" evidence="1">
    <location>
        <begin position="101"/>
        <end position="142"/>
    </location>
</feature>